<dbReference type="InterPro" id="IPR002318">
    <property type="entry name" value="Ala-tRNA-lgiase_IIc"/>
</dbReference>
<dbReference type="SUPFAM" id="SSF101353">
    <property type="entry name" value="Putative anticodon-binding domain of alanyl-tRNA synthetase (AlaRS)"/>
    <property type="match status" value="1"/>
</dbReference>
<organism evidence="12 13">
    <name type="scientific">Pseudoclavibacter terrae</name>
    <dbReference type="NCBI Taxonomy" id="1530195"/>
    <lineage>
        <taxon>Bacteria</taxon>
        <taxon>Bacillati</taxon>
        <taxon>Actinomycetota</taxon>
        <taxon>Actinomycetes</taxon>
        <taxon>Micrococcales</taxon>
        <taxon>Microbacteriaceae</taxon>
        <taxon>Pseudoclavibacter</taxon>
    </lineage>
</organism>
<dbReference type="GO" id="GO:0000049">
    <property type="term" value="F:tRNA binding"/>
    <property type="evidence" value="ECO:0007669"/>
    <property type="project" value="UniProtKB-KW"/>
</dbReference>
<dbReference type="PROSITE" id="PS50860">
    <property type="entry name" value="AA_TRNA_LIGASE_II_ALA"/>
    <property type="match status" value="1"/>
</dbReference>
<evidence type="ECO:0000256" key="2">
    <source>
        <dbReference type="ARBA" id="ARBA00013168"/>
    </source>
</evidence>
<name>A0A7J5B1Z2_9MICO</name>
<keyword evidence="5" id="KW-0547">Nucleotide-binding</keyword>
<keyword evidence="6" id="KW-0067">ATP-binding</keyword>
<dbReference type="PANTHER" id="PTHR11777">
    <property type="entry name" value="ALANYL-TRNA SYNTHETASE"/>
    <property type="match status" value="1"/>
</dbReference>
<evidence type="ECO:0000256" key="6">
    <source>
        <dbReference type="ARBA" id="ARBA00022840"/>
    </source>
</evidence>
<dbReference type="EMBL" id="WBJX01000002">
    <property type="protein sequence ID" value="KAB1638040.1"/>
    <property type="molecule type" value="Genomic_DNA"/>
</dbReference>
<evidence type="ECO:0000256" key="3">
    <source>
        <dbReference type="ARBA" id="ARBA00022555"/>
    </source>
</evidence>
<reference evidence="12 13" key="1">
    <citation type="submission" date="2019-09" db="EMBL/GenBank/DDBJ databases">
        <title>Phylogeny of genus Pseudoclavibacter and closely related genus.</title>
        <authorList>
            <person name="Li Y."/>
        </authorList>
    </citation>
    <scope>NUCLEOTIDE SEQUENCE [LARGE SCALE GENOMIC DNA]</scope>
    <source>
        <strain evidence="12 13">THG-MD12</strain>
    </source>
</reference>
<evidence type="ECO:0000256" key="4">
    <source>
        <dbReference type="ARBA" id="ARBA00022598"/>
    </source>
</evidence>
<keyword evidence="8" id="KW-0648">Protein biosynthesis</keyword>
<feature type="compositionally biased region" description="Low complexity" evidence="10">
    <location>
        <begin position="476"/>
        <end position="494"/>
    </location>
</feature>
<evidence type="ECO:0000256" key="10">
    <source>
        <dbReference type="SAM" id="MobiDB-lite"/>
    </source>
</evidence>
<dbReference type="Pfam" id="PF01411">
    <property type="entry name" value="tRNA-synt_2c"/>
    <property type="match status" value="1"/>
</dbReference>
<dbReference type="InterPro" id="IPR018162">
    <property type="entry name" value="Ala-tRNA-ligase_IIc_anticod-bd"/>
</dbReference>
<dbReference type="InterPro" id="IPR050058">
    <property type="entry name" value="Ala-tRNA_ligase"/>
</dbReference>
<evidence type="ECO:0000256" key="1">
    <source>
        <dbReference type="ARBA" id="ARBA00008226"/>
    </source>
</evidence>
<dbReference type="GO" id="GO:0002161">
    <property type="term" value="F:aminoacyl-tRNA deacylase activity"/>
    <property type="evidence" value="ECO:0007669"/>
    <property type="project" value="TreeGrafter"/>
</dbReference>
<evidence type="ECO:0000256" key="8">
    <source>
        <dbReference type="ARBA" id="ARBA00022917"/>
    </source>
</evidence>
<accession>A0A7J5B1Z2</accession>
<dbReference type="InterPro" id="IPR045864">
    <property type="entry name" value="aa-tRNA-synth_II/BPL/LPL"/>
</dbReference>
<gene>
    <name evidence="12" type="ORF">F8O03_06370</name>
</gene>
<dbReference type="GO" id="GO:0004813">
    <property type="term" value="F:alanine-tRNA ligase activity"/>
    <property type="evidence" value="ECO:0007669"/>
    <property type="project" value="UniProtKB-EC"/>
</dbReference>
<dbReference type="RefSeq" id="WP_151423144.1">
    <property type="nucleotide sequence ID" value="NZ_WBJX01000002.1"/>
</dbReference>
<evidence type="ECO:0000313" key="13">
    <source>
        <dbReference type="Proteomes" id="UP000490386"/>
    </source>
</evidence>
<dbReference type="EC" id="6.1.1.7" evidence="2"/>
<keyword evidence="4" id="KW-0436">Ligase</keyword>
<dbReference type="Gene3D" id="3.30.930.10">
    <property type="entry name" value="Bira Bifunctional Protein, Domain 2"/>
    <property type="match status" value="1"/>
</dbReference>
<evidence type="ECO:0000256" key="5">
    <source>
        <dbReference type="ARBA" id="ARBA00022741"/>
    </source>
</evidence>
<proteinExistence type="inferred from homology"/>
<dbReference type="CDD" id="cd00673">
    <property type="entry name" value="AlaRS_core"/>
    <property type="match status" value="1"/>
</dbReference>
<keyword evidence="7" id="KW-0694">RNA-binding</keyword>
<evidence type="ECO:0000259" key="11">
    <source>
        <dbReference type="PROSITE" id="PS50860"/>
    </source>
</evidence>
<comment type="caution">
    <text evidence="12">The sequence shown here is derived from an EMBL/GenBank/DDBJ whole genome shotgun (WGS) entry which is preliminary data.</text>
</comment>
<dbReference type="SUPFAM" id="SSF55681">
    <property type="entry name" value="Class II aaRS and biotin synthetases"/>
    <property type="match status" value="1"/>
</dbReference>
<comment type="similarity">
    <text evidence="1">Belongs to the class-II aminoacyl-tRNA synthetase family.</text>
</comment>
<dbReference type="GO" id="GO:0005524">
    <property type="term" value="F:ATP binding"/>
    <property type="evidence" value="ECO:0007669"/>
    <property type="project" value="UniProtKB-KW"/>
</dbReference>
<dbReference type="OrthoDB" id="9803884at2"/>
<feature type="region of interest" description="Disordered" evidence="10">
    <location>
        <begin position="455"/>
        <end position="494"/>
    </location>
</feature>
<dbReference type="AlphaFoldDB" id="A0A7J5B1Z2"/>
<dbReference type="PRINTS" id="PR00980">
    <property type="entry name" value="TRNASYNTHALA"/>
</dbReference>
<dbReference type="PANTHER" id="PTHR11777:SF9">
    <property type="entry name" value="ALANINE--TRNA LIGASE, CYTOPLASMIC"/>
    <property type="match status" value="1"/>
</dbReference>
<keyword evidence="9" id="KW-0030">Aminoacyl-tRNA synthetase</keyword>
<dbReference type="InterPro" id="IPR018164">
    <property type="entry name" value="Ala-tRNA-synth_IIc_N"/>
</dbReference>
<feature type="domain" description="Alanyl-transfer RNA synthetases family profile" evidence="11">
    <location>
        <begin position="1"/>
        <end position="460"/>
    </location>
</feature>
<sequence>MDAHEIRNAYLDYQERLGHVRIDRAPLIPRGDGSTLFTGSGMQALLPYLLGEDHPDGTRLTDSQPCVRAQDIDDVGDNRHTTFFEMLGNWSLGDYFKAEQIPAFLSFLVDTVGLDPNRLYVTAFIGDEAAGIPRDDEAASIWQKAFAERGIEAGIVEMGSQADGDARGVQPGERIFFYDGSENWWSRGGSLQATPIGDPCGPDSEVFYDFGPEHHDPSYGAAHPASDSGQFMEIGNQVFMQYRRQEDGSFVELERRNVDFGGGLERIAAAAIHSPDVFRISLLRPIVEQIEQLSGESYEAHTLSMRIIADHLRGATFLAVDGVVPSNKEQGYVMRRLVRRAIREALILGISENFFAELVPTIADLYVDDYPEVRERRDEVVAVLVKEERSFRRTLKGGLKALAAYQGSTLTGADVFLLSDTHGFPRELSVEEAKRQGIEVDPAWEEEFLTALEEQRARSRGATKLGTAGLPHQETPAQQQAQAGQQRPAPGDQG</sequence>
<dbReference type="GO" id="GO:0005737">
    <property type="term" value="C:cytoplasm"/>
    <property type="evidence" value="ECO:0007669"/>
    <property type="project" value="InterPro"/>
</dbReference>
<evidence type="ECO:0000313" key="12">
    <source>
        <dbReference type="EMBL" id="KAB1638040.1"/>
    </source>
</evidence>
<dbReference type="GO" id="GO:0006419">
    <property type="term" value="P:alanyl-tRNA aminoacylation"/>
    <property type="evidence" value="ECO:0007669"/>
    <property type="project" value="InterPro"/>
</dbReference>
<dbReference type="InterPro" id="IPR018165">
    <property type="entry name" value="Ala-tRNA-synth_IIc_core"/>
</dbReference>
<evidence type="ECO:0000256" key="9">
    <source>
        <dbReference type="ARBA" id="ARBA00023146"/>
    </source>
</evidence>
<dbReference type="Proteomes" id="UP000490386">
    <property type="component" value="Unassembled WGS sequence"/>
</dbReference>
<keyword evidence="13" id="KW-1185">Reference proteome</keyword>
<keyword evidence="3" id="KW-0820">tRNA-binding</keyword>
<evidence type="ECO:0000256" key="7">
    <source>
        <dbReference type="ARBA" id="ARBA00022884"/>
    </source>
</evidence>
<protein>
    <recommendedName>
        <fullName evidence="2">alanine--tRNA ligase</fullName>
        <ecNumber evidence="2">6.1.1.7</ecNumber>
    </recommendedName>
</protein>